<dbReference type="GO" id="GO:0006357">
    <property type="term" value="P:regulation of transcription by RNA polymerase II"/>
    <property type="evidence" value="ECO:0000318"/>
    <property type="project" value="GO_Central"/>
</dbReference>
<evidence type="ECO:0000256" key="1">
    <source>
        <dbReference type="SAM" id="MobiDB-lite"/>
    </source>
</evidence>
<keyword evidence="4" id="KW-1185">Reference proteome</keyword>
<dbReference type="HOGENOM" id="CLU_449986_0_0_1"/>
<dbReference type="GO" id="GO:0001708">
    <property type="term" value="P:cell fate specification"/>
    <property type="evidence" value="ECO:0000318"/>
    <property type="project" value="GO_Central"/>
</dbReference>
<reference evidence="3 4" key="1">
    <citation type="journal article" date="2011" name="Science">
        <title>The ecoresponsive genome of Daphnia pulex.</title>
        <authorList>
            <person name="Colbourne J.K."/>
            <person name="Pfrender M.E."/>
            <person name="Gilbert D."/>
            <person name="Thomas W.K."/>
            <person name="Tucker A."/>
            <person name="Oakley T.H."/>
            <person name="Tokishita S."/>
            <person name="Aerts A."/>
            <person name="Arnold G.J."/>
            <person name="Basu M.K."/>
            <person name="Bauer D.J."/>
            <person name="Caceres C.E."/>
            <person name="Carmel L."/>
            <person name="Casola C."/>
            <person name="Choi J.H."/>
            <person name="Detter J.C."/>
            <person name="Dong Q."/>
            <person name="Dusheyko S."/>
            <person name="Eads B.D."/>
            <person name="Frohlich T."/>
            <person name="Geiler-Samerotte K.A."/>
            <person name="Gerlach D."/>
            <person name="Hatcher P."/>
            <person name="Jogdeo S."/>
            <person name="Krijgsveld J."/>
            <person name="Kriventseva E.V."/>
            <person name="Kultz D."/>
            <person name="Laforsch C."/>
            <person name="Lindquist E."/>
            <person name="Lopez J."/>
            <person name="Manak J.R."/>
            <person name="Muller J."/>
            <person name="Pangilinan J."/>
            <person name="Patwardhan R.P."/>
            <person name="Pitluck S."/>
            <person name="Pritham E.J."/>
            <person name="Rechtsteiner A."/>
            <person name="Rho M."/>
            <person name="Rogozin I.B."/>
            <person name="Sakarya O."/>
            <person name="Salamov A."/>
            <person name="Schaack S."/>
            <person name="Shapiro H."/>
            <person name="Shiga Y."/>
            <person name="Skalitzky C."/>
            <person name="Smith Z."/>
            <person name="Souvorov A."/>
            <person name="Sung W."/>
            <person name="Tang Z."/>
            <person name="Tsuchiya D."/>
            <person name="Tu H."/>
            <person name="Vos H."/>
            <person name="Wang M."/>
            <person name="Wolf Y.I."/>
            <person name="Yamagata H."/>
            <person name="Yamada T."/>
            <person name="Ye Y."/>
            <person name="Shaw J.R."/>
            <person name="Andrews J."/>
            <person name="Crease T.J."/>
            <person name="Tang H."/>
            <person name="Lucas S.M."/>
            <person name="Robertson H.M."/>
            <person name="Bork P."/>
            <person name="Koonin E.V."/>
            <person name="Zdobnov E.M."/>
            <person name="Grigoriev I.V."/>
            <person name="Lynch M."/>
            <person name="Boore J.L."/>
        </authorList>
    </citation>
    <scope>NUCLEOTIDE SEQUENCE [LARGE SCALE GENOMIC DNA]</scope>
</reference>
<proteinExistence type="predicted"/>
<accession>E9GFR2</accession>
<dbReference type="GO" id="GO:0000981">
    <property type="term" value="F:DNA-binding transcription factor activity, RNA polymerase II-specific"/>
    <property type="evidence" value="ECO:0000318"/>
    <property type="project" value="GO_Central"/>
</dbReference>
<sequence>MQYNGSTSSVRPALQKSLISEDILWISQSHNLTSTGVIQHSEMSLSSEHKLELETHHSSTIFCDMMSPDEWKSSLPMVLQQNDASGVPSPTSPSNSIENLVLELENSNQDIDMGSPFTQCSDSLLLKVPFSDKYEEEELVCNMDTEDVNDMLFGMLGTEKEIDSDTVKLSSSTEKQSPVLVADAVHTNKGIENRLTAPDPLSIGLFAEESLTDAMIPQPTVEAPTTSPDPQPEATEDVPKPPNDREHSSLPCLTSRLAEVIHCNSRDDVSILQKATSTISTLRQQACDLMSTYSQLKFQNDELMQQQNLLQSEQSLCDSDATISKGCPLTIEVLIPFGGAKKAFGSAPLYHHIPIEDGQIPITSGEECPTEENVMDEPYEEQYDAPMVVNPTSKSNPCQTKKLCCELGCICSSLENAGKLPVEHCKNPDCMLEPSCTRSGDPSHTPKTVFSIIKDEKVKPAVVENSLESNPNAEVVSVRNISKTAKVPVSRSRKSVTKKKSAPVKRTRSTTGKPKENEVILLNDPKIDPKDLKIDPKHQKLLRECEVRLTRIDPKTLHQMVNGSSDVKLYSKCFVHVKKLQPEKNQTVYCMVHRLNGCICLGSTTND</sequence>
<dbReference type="GO" id="GO:0005634">
    <property type="term" value="C:nucleus"/>
    <property type="evidence" value="ECO:0000318"/>
    <property type="project" value="GO_Central"/>
</dbReference>
<protein>
    <recommendedName>
        <fullName evidence="2">MGA conserved domain-containing protein</fullName>
    </recommendedName>
</protein>
<feature type="domain" description="MGA conserved" evidence="2">
    <location>
        <begin position="395"/>
        <end position="437"/>
    </location>
</feature>
<dbReference type="GO" id="GO:0000978">
    <property type="term" value="F:RNA polymerase II cis-regulatory region sequence-specific DNA binding"/>
    <property type="evidence" value="ECO:0000318"/>
    <property type="project" value="GO_Central"/>
</dbReference>
<dbReference type="GO" id="GO:0000785">
    <property type="term" value="C:chromatin"/>
    <property type="evidence" value="ECO:0000318"/>
    <property type="project" value="GO_Central"/>
</dbReference>
<dbReference type="EMBL" id="GL732542">
    <property type="protein sequence ID" value="EFX81762.1"/>
    <property type="molecule type" value="Genomic_DNA"/>
</dbReference>
<dbReference type="Proteomes" id="UP000000305">
    <property type="component" value="Unassembled WGS sequence"/>
</dbReference>
<dbReference type="AlphaFoldDB" id="E9GFR2"/>
<feature type="compositionally biased region" description="Basic residues" evidence="1">
    <location>
        <begin position="491"/>
        <end position="508"/>
    </location>
</feature>
<dbReference type="InParanoid" id="E9GFR2"/>
<feature type="compositionally biased region" description="Basic and acidic residues" evidence="1">
    <location>
        <begin position="237"/>
        <end position="248"/>
    </location>
</feature>
<evidence type="ECO:0000313" key="4">
    <source>
        <dbReference type="Proteomes" id="UP000000305"/>
    </source>
</evidence>
<dbReference type="OrthoDB" id="6344346at2759"/>
<evidence type="ECO:0000259" key="2">
    <source>
        <dbReference type="Pfam" id="PF16059"/>
    </source>
</evidence>
<name>E9GFR2_DAPPU</name>
<feature type="region of interest" description="Disordered" evidence="1">
    <location>
        <begin position="486"/>
        <end position="513"/>
    </location>
</feature>
<gene>
    <name evidence="3" type="ORF">DAPPUDRAFT_317359</name>
</gene>
<organism evidence="3 4">
    <name type="scientific">Daphnia pulex</name>
    <name type="common">Water flea</name>
    <dbReference type="NCBI Taxonomy" id="6669"/>
    <lineage>
        <taxon>Eukaryota</taxon>
        <taxon>Metazoa</taxon>
        <taxon>Ecdysozoa</taxon>
        <taxon>Arthropoda</taxon>
        <taxon>Crustacea</taxon>
        <taxon>Branchiopoda</taxon>
        <taxon>Diplostraca</taxon>
        <taxon>Cladocera</taxon>
        <taxon>Anomopoda</taxon>
        <taxon>Daphniidae</taxon>
        <taxon>Daphnia</taxon>
    </lineage>
</organism>
<dbReference type="InterPro" id="IPR032060">
    <property type="entry name" value="MGA_dom"/>
</dbReference>
<dbReference type="Pfam" id="PF16059">
    <property type="entry name" value="MGA_dom"/>
    <property type="match status" value="1"/>
</dbReference>
<evidence type="ECO:0000313" key="3">
    <source>
        <dbReference type="EMBL" id="EFX81762.1"/>
    </source>
</evidence>
<feature type="region of interest" description="Disordered" evidence="1">
    <location>
        <begin position="219"/>
        <end position="249"/>
    </location>
</feature>
<dbReference type="KEGG" id="dpx:DAPPUDRAFT_317359"/>